<dbReference type="Pfam" id="PF00656">
    <property type="entry name" value="Peptidase_C14"/>
    <property type="match status" value="1"/>
</dbReference>
<accession>A0A8H6YEJ0</accession>
<dbReference type="AlphaFoldDB" id="A0A8H6YEJ0"/>
<protein>
    <recommendedName>
        <fullName evidence="2">Peptidase C14 caspase domain-containing protein</fullName>
    </recommendedName>
</protein>
<dbReference type="Proteomes" id="UP000620124">
    <property type="component" value="Unassembled WGS sequence"/>
</dbReference>
<keyword evidence="4" id="KW-1185">Reference proteome</keyword>
<comment type="caution">
    <text evidence="3">The sequence shown here is derived from an EMBL/GenBank/DDBJ whole genome shotgun (WGS) entry which is preliminary data.</text>
</comment>
<evidence type="ECO:0000256" key="1">
    <source>
        <dbReference type="ARBA" id="ARBA00009005"/>
    </source>
</evidence>
<dbReference type="Gene3D" id="3.40.50.1460">
    <property type="match status" value="1"/>
</dbReference>
<evidence type="ECO:0000259" key="2">
    <source>
        <dbReference type="Pfam" id="PF00656"/>
    </source>
</evidence>
<dbReference type="OrthoDB" id="3223806at2759"/>
<reference evidence="3" key="1">
    <citation type="submission" date="2020-05" db="EMBL/GenBank/DDBJ databases">
        <title>Mycena genomes resolve the evolution of fungal bioluminescence.</title>
        <authorList>
            <person name="Tsai I.J."/>
        </authorList>
    </citation>
    <scope>NUCLEOTIDE SEQUENCE</scope>
    <source>
        <strain evidence="3">CCC161011</strain>
    </source>
</reference>
<dbReference type="GO" id="GO:0006508">
    <property type="term" value="P:proteolysis"/>
    <property type="evidence" value="ECO:0007669"/>
    <property type="project" value="InterPro"/>
</dbReference>
<proteinExistence type="inferred from homology"/>
<evidence type="ECO:0000313" key="4">
    <source>
        <dbReference type="Proteomes" id="UP000620124"/>
    </source>
</evidence>
<dbReference type="PANTHER" id="PTHR48104:SF30">
    <property type="entry name" value="METACASPASE-1"/>
    <property type="match status" value="1"/>
</dbReference>
<gene>
    <name evidence="3" type="ORF">MVEN_00693200</name>
</gene>
<sequence>MKSVNSRVFALIVGIDKYANDERWSLHKCVNDADLIESFIKTTFATSSIRRLDNEAATRQDILDNFRCHLIDNINIIPGDPIIFYFAGHGRRVTAPVGWQSNDGVIETICPYDQRALVNEVVQGVPGIPDVTIAALLRELARCKGNNITVILDCCHSGGATRTPGEMLERSLPPDDLPFPDIDRDIWVRDSSNFESTSKPRGFGGVDCQYVLLAACGDLQSASDGYFTSSLVENLNKKPSTYADLLAMIPPKRNRFGIPVQHPQCEWNDNRLLFTTLVALDNKAFRLTKRENGPYTVNAWAIHGVQHNMVFRVNNPPVDLHITEILAFSSILQAPDGSPDIPSGVAAFAMMNLGMKVFLEPSFPLPPDLSLIDSCFTIVPVRQDADFILSLESSDSGEKLRVESVDPLLRHLSCHVTHVDWDEVRDHLPRFLDAIARFRYHLGRHSDHSDPYTASAMSTHVPDRIFSDSESEVSLFRLGPVTYLGFRQPEQPERNLLSLSDRTATLQNEKGTKYGIRLLSKPLQSYPFFYVFYMDPSDFSIQAWHLPKPPPNPACETIRIGYGAGGGYPIEFVLEGNKNYDAGFVKVFISADYTDMRSLEQGSAAGQRLPAPRGPDITGIWGAWLGAVTVTAPGTVPPPASALALPVEPENTEMEGENEGKAVFVSPIQKDHHGPSSNVHPLFEDSANEIHSATMPTPAFGDSNSYKQITAFPTSDASEVIVDADLSDRQLNTTASTTESRDWWSWLDFCLRGFRKSGKHKYSGSDSNSHI</sequence>
<organism evidence="3 4">
    <name type="scientific">Mycena venus</name>
    <dbReference type="NCBI Taxonomy" id="2733690"/>
    <lineage>
        <taxon>Eukaryota</taxon>
        <taxon>Fungi</taxon>
        <taxon>Dikarya</taxon>
        <taxon>Basidiomycota</taxon>
        <taxon>Agaricomycotina</taxon>
        <taxon>Agaricomycetes</taxon>
        <taxon>Agaricomycetidae</taxon>
        <taxon>Agaricales</taxon>
        <taxon>Marasmiineae</taxon>
        <taxon>Mycenaceae</taxon>
        <taxon>Mycena</taxon>
    </lineage>
</organism>
<dbReference type="PANTHER" id="PTHR48104">
    <property type="entry name" value="METACASPASE-4"/>
    <property type="match status" value="1"/>
</dbReference>
<evidence type="ECO:0000313" key="3">
    <source>
        <dbReference type="EMBL" id="KAF7359688.1"/>
    </source>
</evidence>
<name>A0A8H6YEJ0_9AGAR</name>
<dbReference type="GO" id="GO:0005737">
    <property type="term" value="C:cytoplasm"/>
    <property type="evidence" value="ECO:0007669"/>
    <property type="project" value="TreeGrafter"/>
</dbReference>
<feature type="domain" description="Peptidase C14 caspase" evidence="2">
    <location>
        <begin position="8"/>
        <end position="247"/>
    </location>
</feature>
<dbReference type="InterPro" id="IPR050452">
    <property type="entry name" value="Metacaspase"/>
</dbReference>
<dbReference type="InterPro" id="IPR011600">
    <property type="entry name" value="Pept_C14_caspase"/>
</dbReference>
<dbReference type="GO" id="GO:0004197">
    <property type="term" value="F:cysteine-type endopeptidase activity"/>
    <property type="evidence" value="ECO:0007669"/>
    <property type="project" value="InterPro"/>
</dbReference>
<dbReference type="EMBL" id="JACAZI010000005">
    <property type="protein sequence ID" value="KAF7359688.1"/>
    <property type="molecule type" value="Genomic_DNA"/>
</dbReference>
<comment type="similarity">
    <text evidence="1">Belongs to the peptidase C14B family.</text>
</comment>